<dbReference type="GeneID" id="96009342"/>
<dbReference type="GO" id="GO:0003712">
    <property type="term" value="F:transcription coregulator activity"/>
    <property type="evidence" value="ECO:0007669"/>
    <property type="project" value="InterPro"/>
</dbReference>
<keyword evidence="4" id="KW-0804">Transcription</keyword>
<dbReference type="EMBL" id="JAAQHG020000037">
    <property type="protein sequence ID" value="KAL1583294.1"/>
    <property type="molecule type" value="Genomic_DNA"/>
</dbReference>
<evidence type="ECO:0000256" key="1">
    <source>
        <dbReference type="ARBA" id="ARBA00004123"/>
    </source>
</evidence>
<dbReference type="GO" id="GO:0006357">
    <property type="term" value="P:regulation of transcription by RNA polymerase II"/>
    <property type="evidence" value="ECO:0007669"/>
    <property type="project" value="InterPro"/>
</dbReference>
<comment type="caution">
    <text evidence="6">The sequence shown here is derived from an EMBL/GenBank/DDBJ whole genome shotgun (WGS) entry which is preliminary data.</text>
</comment>
<evidence type="ECO:0000256" key="3">
    <source>
        <dbReference type="ARBA" id="ARBA00023242"/>
    </source>
</evidence>
<dbReference type="Proteomes" id="UP000803884">
    <property type="component" value="Unassembled WGS sequence"/>
</dbReference>
<comment type="subunit">
    <text evidence="4">Component of the Mediator complex.</text>
</comment>
<comment type="similarity">
    <text evidence="2 4">Belongs to the Mediator complex subunit 11 family.</text>
</comment>
<gene>
    <name evidence="6" type="primary">med11</name>
    <name evidence="4" type="synonym">MED11</name>
    <name evidence="6" type="ORF">WHR41_07900</name>
</gene>
<feature type="compositionally biased region" description="Low complexity" evidence="5">
    <location>
        <begin position="35"/>
        <end position="45"/>
    </location>
</feature>
<dbReference type="AlphaFoldDB" id="A0AB34KK14"/>
<evidence type="ECO:0000313" key="7">
    <source>
        <dbReference type="Proteomes" id="UP000803884"/>
    </source>
</evidence>
<evidence type="ECO:0000256" key="5">
    <source>
        <dbReference type="SAM" id="MobiDB-lite"/>
    </source>
</evidence>
<keyword evidence="4" id="KW-0805">Transcription regulation</keyword>
<dbReference type="InterPro" id="IPR019404">
    <property type="entry name" value="Mediator_Med11"/>
</dbReference>
<keyword evidence="3 4" id="KW-0539">Nucleus</keyword>
<name>A0AB34KK14_9PEZI</name>
<feature type="region of interest" description="Disordered" evidence="5">
    <location>
        <begin position="35"/>
        <end position="63"/>
    </location>
</feature>
<dbReference type="Pfam" id="PF10280">
    <property type="entry name" value="Med11"/>
    <property type="match status" value="1"/>
</dbReference>
<reference evidence="6 7" key="1">
    <citation type="journal article" date="2020" name="Microbiol. Resour. Announc.">
        <title>Draft Genome Sequence of a Cladosporium Species Isolated from the Mesophotic Ascidian Didemnum maculosum.</title>
        <authorList>
            <person name="Gioti A."/>
            <person name="Siaperas R."/>
            <person name="Nikolaivits E."/>
            <person name="Le Goff G."/>
            <person name="Ouazzani J."/>
            <person name="Kotoulas G."/>
            <person name="Topakas E."/>
        </authorList>
    </citation>
    <scope>NUCLEOTIDE SEQUENCE [LARGE SCALE GENOMIC DNA]</scope>
    <source>
        <strain evidence="6 7">TM138-S3</strain>
    </source>
</reference>
<feature type="region of interest" description="Disordered" evidence="5">
    <location>
        <begin position="113"/>
        <end position="146"/>
    </location>
</feature>
<keyword evidence="4" id="KW-0010">Activator</keyword>
<evidence type="ECO:0000313" key="6">
    <source>
        <dbReference type="EMBL" id="KAL1583294.1"/>
    </source>
</evidence>
<dbReference type="RefSeq" id="XP_069226401.1">
    <property type="nucleotide sequence ID" value="XM_069376504.1"/>
</dbReference>
<proteinExistence type="inferred from homology"/>
<organism evidence="6 7">
    <name type="scientific">Cladosporium halotolerans</name>
    <dbReference type="NCBI Taxonomy" id="1052096"/>
    <lineage>
        <taxon>Eukaryota</taxon>
        <taxon>Fungi</taxon>
        <taxon>Dikarya</taxon>
        <taxon>Ascomycota</taxon>
        <taxon>Pezizomycotina</taxon>
        <taxon>Dothideomycetes</taxon>
        <taxon>Dothideomycetidae</taxon>
        <taxon>Cladosporiales</taxon>
        <taxon>Cladosporiaceae</taxon>
        <taxon>Cladosporium</taxon>
    </lineage>
</organism>
<dbReference type="Gene3D" id="1.10.287.3490">
    <property type="match status" value="1"/>
</dbReference>
<evidence type="ECO:0000256" key="4">
    <source>
        <dbReference type="RuleBase" id="RU364147"/>
    </source>
</evidence>
<comment type="subcellular location">
    <subcellularLocation>
        <location evidence="1 4">Nucleus</location>
    </subcellularLocation>
</comment>
<protein>
    <recommendedName>
        <fullName evidence="4">Mediator of RNA polymerase II transcription subunit 11</fullName>
    </recommendedName>
    <alternativeName>
        <fullName evidence="4">Mediator complex subunit 11</fullName>
    </alternativeName>
</protein>
<evidence type="ECO:0000256" key="2">
    <source>
        <dbReference type="ARBA" id="ARBA00008186"/>
    </source>
</evidence>
<accession>A0AB34KK14</accession>
<keyword evidence="7" id="KW-1185">Reference proteome</keyword>
<sequence length="182" mass="19415">MASQTMSTADRIRELTEVNSDVASMLSAAGQAINALTNPPLNAPNDSDEDTNMDNTQEPASLDARKSAFQQNSNDFYKNLQAVVAKLRRQAYALEEAGIISPEAATLSTISVQAPKQPSGPPGRPAQQNIEQPERITNGGMGNQDIGWLNSMGNKVGADKEKELVDDAKKLIDDMLADGSNG</sequence>
<comment type="function">
    <text evidence="4">Component of the Mediator complex, a coactivator involved in the regulated transcription of nearly all RNA polymerase II-dependent genes. Mediator functions as a bridge to convey information from gene-specific regulatory proteins to the basal RNA polymerase II transcription machinery. Mediator is recruited to promoters by direct interactions with regulatory proteins and serves as a scaffold for the assembly of a functional pre-initiation complex with RNA polymerase II and the general transcription factors.</text>
</comment>
<dbReference type="GO" id="GO:0016592">
    <property type="term" value="C:mediator complex"/>
    <property type="evidence" value="ECO:0007669"/>
    <property type="project" value="InterPro"/>
</dbReference>